<dbReference type="Proteomes" id="UP001634007">
    <property type="component" value="Unassembled WGS sequence"/>
</dbReference>
<dbReference type="AlphaFoldDB" id="A0ABD3KVD2"/>
<dbReference type="EMBL" id="JBJKBG010000005">
    <property type="protein sequence ID" value="KAL3739770.1"/>
    <property type="molecule type" value="Genomic_DNA"/>
</dbReference>
<evidence type="ECO:0008006" key="4">
    <source>
        <dbReference type="Google" id="ProtNLM"/>
    </source>
</evidence>
<evidence type="ECO:0000256" key="1">
    <source>
        <dbReference type="SAM" id="MobiDB-lite"/>
    </source>
</evidence>
<evidence type="ECO:0000313" key="3">
    <source>
        <dbReference type="Proteomes" id="UP001634007"/>
    </source>
</evidence>
<gene>
    <name evidence="2" type="ORF">ACJRO7_021100</name>
</gene>
<protein>
    <recommendedName>
        <fullName evidence="4">DUF4283 domain-containing protein</fullName>
    </recommendedName>
</protein>
<sequence>MADNQGFFFFHIPDPAFRQKIIEDGPLTVARVPLILRQWQPLIDLKKDKQTAVPVWIRLKNLPLDLWSASAIGGIASAVGKPLYVDQRTEEMKMLSFARVCVEIYANQPRCSAVDVVLNGVLCSIAIEFEWKPLECPSCGTFGHRCEDNVAVHSMDKGKLPVLPASDHTPSGHPGLEPLAPIQAPK</sequence>
<evidence type="ECO:0000313" key="2">
    <source>
        <dbReference type="EMBL" id="KAL3739770.1"/>
    </source>
</evidence>
<keyword evidence="3" id="KW-1185">Reference proteome</keyword>
<comment type="caution">
    <text evidence="2">The sequence shown here is derived from an EMBL/GenBank/DDBJ whole genome shotgun (WGS) entry which is preliminary data.</text>
</comment>
<reference evidence="2 3" key="1">
    <citation type="submission" date="2024-11" db="EMBL/GenBank/DDBJ databases">
        <title>Chromosome-level genome assembly of Eucalyptus globulus Labill. provides insights into its genome evolution.</title>
        <authorList>
            <person name="Li X."/>
        </authorList>
    </citation>
    <scope>NUCLEOTIDE SEQUENCE [LARGE SCALE GENOMIC DNA]</scope>
    <source>
        <strain evidence="2">CL2024</strain>
        <tissue evidence="2">Fresh tender leaves</tissue>
    </source>
</reference>
<organism evidence="2 3">
    <name type="scientific">Eucalyptus globulus</name>
    <name type="common">Tasmanian blue gum</name>
    <dbReference type="NCBI Taxonomy" id="34317"/>
    <lineage>
        <taxon>Eukaryota</taxon>
        <taxon>Viridiplantae</taxon>
        <taxon>Streptophyta</taxon>
        <taxon>Embryophyta</taxon>
        <taxon>Tracheophyta</taxon>
        <taxon>Spermatophyta</taxon>
        <taxon>Magnoliopsida</taxon>
        <taxon>eudicotyledons</taxon>
        <taxon>Gunneridae</taxon>
        <taxon>Pentapetalae</taxon>
        <taxon>rosids</taxon>
        <taxon>malvids</taxon>
        <taxon>Myrtales</taxon>
        <taxon>Myrtaceae</taxon>
        <taxon>Myrtoideae</taxon>
        <taxon>Eucalypteae</taxon>
        <taxon>Eucalyptus</taxon>
    </lineage>
</organism>
<name>A0ABD3KVD2_EUCGL</name>
<dbReference type="PANTHER" id="PTHR31286:SF99">
    <property type="entry name" value="DUF4283 DOMAIN-CONTAINING PROTEIN"/>
    <property type="match status" value="1"/>
</dbReference>
<proteinExistence type="predicted"/>
<feature type="region of interest" description="Disordered" evidence="1">
    <location>
        <begin position="162"/>
        <end position="186"/>
    </location>
</feature>
<dbReference type="PANTHER" id="PTHR31286">
    <property type="entry name" value="GLYCINE-RICH CELL WALL STRUCTURAL PROTEIN 1.8-LIKE"/>
    <property type="match status" value="1"/>
</dbReference>
<dbReference type="InterPro" id="IPR040256">
    <property type="entry name" value="At4g02000-like"/>
</dbReference>
<accession>A0ABD3KVD2</accession>